<comment type="caution">
    <text evidence="1">The sequence shown here is derived from an EMBL/GenBank/DDBJ whole genome shotgun (WGS) entry which is preliminary data.</text>
</comment>
<accession>A0A090WL89</accession>
<evidence type="ECO:0000313" key="2">
    <source>
        <dbReference type="Proteomes" id="UP000029647"/>
    </source>
</evidence>
<dbReference type="Proteomes" id="UP000029647">
    <property type="component" value="Unassembled WGS sequence"/>
</dbReference>
<evidence type="ECO:0008006" key="3">
    <source>
        <dbReference type="Google" id="ProtNLM"/>
    </source>
</evidence>
<dbReference type="EMBL" id="BBNT01000019">
    <property type="protein sequence ID" value="GAL76958.1"/>
    <property type="molecule type" value="Genomic_DNA"/>
</dbReference>
<name>A0A090WL89_NONUL</name>
<reference evidence="1 2" key="1">
    <citation type="journal article" date="2014" name="Genome Announc.">
        <title>Draft Genome Sequences of Marine Flavobacterium Nonlabens Strains NR17, NR24, NR27, NR32, NR33, and Ara13.</title>
        <authorList>
            <person name="Nakanishi M."/>
            <person name="Meirelles P."/>
            <person name="Suzuki R."/>
            <person name="Takatani N."/>
            <person name="Mino S."/>
            <person name="Suda W."/>
            <person name="Oshima K."/>
            <person name="Hattori M."/>
            <person name="Ohkuma M."/>
            <person name="Hosokawa M."/>
            <person name="Miyashita K."/>
            <person name="Thompson F.L."/>
            <person name="Niwa A."/>
            <person name="Sawabe T."/>
            <person name="Sawabe T."/>
        </authorList>
    </citation>
    <scope>NUCLEOTIDE SEQUENCE [LARGE SCALE GENOMIC DNA]</scope>
    <source>
        <strain evidence="2">JCM19275</strain>
    </source>
</reference>
<organism evidence="1 2">
    <name type="scientific">Nonlabens ulvanivorans</name>
    <name type="common">Persicivirga ulvanivorans</name>
    <dbReference type="NCBI Taxonomy" id="906888"/>
    <lineage>
        <taxon>Bacteria</taxon>
        <taxon>Pseudomonadati</taxon>
        <taxon>Bacteroidota</taxon>
        <taxon>Flavobacteriia</taxon>
        <taxon>Flavobacteriales</taxon>
        <taxon>Flavobacteriaceae</taxon>
        <taxon>Nonlabens</taxon>
    </lineage>
</organism>
<gene>
    <name evidence="1" type="ORF">JCM19275_3672</name>
</gene>
<evidence type="ECO:0000313" key="1">
    <source>
        <dbReference type="EMBL" id="GAL76958.1"/>
    </source>
</evidence>
<proteinExistence type="predicted"/>
<dbReference type="AlphaFoldDB" id="A0A090WL89"/>
<sequence length="283" mass="33008">MDYTVTTKPIHAIKTQLYKWYSFYEREMNEERILNQFELLSDSIVINSMGGNTVKGKKEYRNILPAYKGTKNAHNLISVKMNESTGKISAEAKILFQTIRPDSTNAHMEIGYEILSTEFDGKNPPKLQQITIKPLEQQDFNSFEDTYPKNRLSALMHYWLLNIEQMDGDAEPFKKLLANNFELHFSKDNVVTSIEQFEKWIEYAASAVSETNHFPENFEVKILEENLYEMDVDFIWRGKSLDGNKLQAITHHKWIVEDDSNAQFAKIRKMEVSYKVPFSPLNQ</sequence>
<protein>
    <recommendedName>
        <fullName evidence="3">SnoaL-like domain-containing protein</fullName>
    </recommendedName>
</protein>